<dbReference type="EMBL" id="MRWE01000038">
    <property type="protein sequence ID" value="ORJ23957.1"/>
    <property type="molecule type" value="Genomic_DNA"/>
</dbReference>
<accession>A0A1X0WAX7</accession>
<name>A0A1X0WAX7_9GAMM</name>
<sequence>MKLKPADGRAVRDPVKGQLLPADGAEVELNAFWRRRLRDYDVVEVTDTTASSITTASTASTATADTTTIPGATS</sequence>
<protein>
    <recommendedName>
        <fullName evidence="4">DUF2635 domain-containing protein</fullName>
    </recommendedName>
</protein>
<evidence type="ECO:0008006" key="4">
    <source>
        <dbReference type="Google" id="ProtNLM"/>
    </source>
</evidence>
<evidence type="ECO:0000256" key="1">
    <source>
        <dbReference type="SAM" id="MobiDB-lite"/>
    </source>
</evidence>
<keyword evidence="3" id="KW-1185">Reference proteome</keyword>
<gene>
    <name evidence="2" type="ORF">BS640_18830</name>
</gene>
<dbReference type="Proteomes" id="UP000192536">
    <property type="component" value="Unassembled WGS sequence"/>
</dbReference>
<comment type="caution">
    <text evidence="2">The sequence shown here is derived from an EMBL/GenBank/DDBJ whole genome shotgun (WGS) entry which is preliminary data.</text>
</comment>
<proteinExistence type="predicted"/>
<reference evidence="2 3" key="1">
    <citation type="journal article" date="2017" name="Int. J. Syst. Evol. Microbiol.">
        <title>Rouxiella badensis sp. nov. and Rouxiella silvae sp. nov. isolated from peat bog soil in Germany and emendation of the genus description.</title>
        <authorList>
            <person name="Le Fleche-Mateos A."/>
            <person name="Kugler J.H."/>
            <person name="Hansen S.H."/>
            <person name="Syldatk C."/>
            <person name="Hausmann R."/>
            <person name="Lomprez F."/>
            <person name="Vandenbogaert M."/>
            <person name="Manuguerra J.C."/>
            <person name="Grimont P.A."/>
        </authorList>
    </citation>
    <scope>NUCLEOTIDE SEQUENCE [LARGE SCALE GENOMIC DNA]</scope>
    <source>
        <strain evidence="2 3">DSM 100043</strain>
    </source>
</reference>
<dbReference type="InterPro" id="IPR024400">
    <property type="entry name" value="DUF2635"/>
</dbReference>
<feature type="region of interest" description="Disordered" evidence="1">
    <location>
        <begin position="52"/>
        <end position="74"/>
    </location>
</feature>
<dbReference type="STRING" id="1646377.BS640_18830"/>
<dbReference type="Pfam" id="PF10948">
    <property type="entry name" value="DUF2635"/>
    <property type="match status" value="1"/>
</dbReference>
<dbReference type="AlphaFoldDB" id="A0A1X0WAX7"/>
<organism evidence="2 3">
    <name type="scientific">Rouxiella badensis</name>
    <dbReference type="NCBI Taxonomy" id="1646377"/>
    <lineage>
        <taxon>Bacteria</taxon>
        <taxon>Pseudomonadati</taxon>
        <taxon>Pseudomonadota</taxon>
        <taxon>Gammaproteobacteria</taxon>
        <taxon>Enterobacterales</taxon>
        <taxon>Yersiniaceae</taxon>
        <taxon>Rouxiella</taxon>
    </lineage>
</organism>
<evidence type="ECO:0000313" key="3">
    <source>
        <dbReference type="Proteomes" id="UP000192536"/>
    </source>
</evidence>
<dbReference type="RefSeq" id="WP_084913116.1">
    <property type="nucleotide sequence ID" value="NZ_MRWE01000038.1"/>
</dbReference>
<evidence type="ECO:0000313" key="2">
    <source>
        <dbReference type="EMBL" id="ORJ23957.1"/>
    </source>
</evidence>